<evidence type="ECO:0000256" key="3">
    <source>
        <dbReference type="ARBA" id="ARBA00021315"/>
    </source>
</evidence>
<dbReference type="FunFam" id="3.40.50.300:FF:000319">
    <property type="entry name" value="DNA repair protein RecN"/>
    <property type="match status" value="1"/>
</dbReference>
<keyword evidence="6" id="KW-0067">ATP-binding</keyword>
<dbReference type="InterPro" id="IPR004604">
    <property type="entry name" value="DNA_recomb/repair_RecN"/>
</dbReference>
<dbReference type="FunFam" id="3.40.50.300:FF:000356">
    <property type="entry name" value="DNA repair protein RecN"/>
    <property type="match status" value="1"/>
</dbReference>
<dbReference type="Gene3D" id="3.40.50.300">
    <property type="entry name" value="P-loop containing nucleotide triphosphate hydrolases"/>
    <property type="match status" value="2"/>
</dbReference>
<comment type="caution">
    <text evidence="12">The sequence shown here is derived from an EMBL/GenBank/DDBJ whole genome shotgun (WGS) entry which is preliminary data.</text>
</comment>
<evidence type="ECO:0000256" key="10">
    <source>
        <dbReference type="SAM" id="Coils"/>
    </source>
</evidence>
<comment type="function">
    <text evidence="1 9">May be involved in recombinational repair of damaged DNA.</text>
</comment>
<keyword evidence="4" id="KW-0547">Nucleotide-binding</keyword>
<evidence type="ECO:0000313" key="13">
    <source>
        <dbReference type="Proteomes" id="UP001199296"/>
    </source>
</evidence>
<feature type="domain" description="RecF/RecN/SMC N-terminal" evidence="11">
    <location>
        <begin position="2"/>
        <end position="512"/>
    </location>
</feature>
<evidence type="ECO:0000256" key="8">
    <source>
        <dbReference type="ARBA" id="ARBA00033408"/>
    </source>
</evidence>
<evidence type="ECO:0000256" key="5">
    <source>
        <dbReference type="ARBA" id="ARBA00022763"/>
    </source>
</evidence>
<sequence length="571" mass="64420">MLSDLQVKNFALIDQVNINFKQGLNILSGETGAGKSIIIGALDLLLGARASTDVIRTAKDAAYISAFFQPSELEIINDILAEAGVEKEQNGILIAREIKANGRNRTLINGQLATLRMVRKISRYLIDIHGQHEHQLLLDQASHLMILDAFIGSEIEALQEFIKENYAKYQALNKELTEIDIDDAERVRELDILNFQIDEIEKAGLKPGEYQALKEKYQSLSHGEEIYQNTTEVLNAISGDDYSSQGLLDRMAVLKNKLESLKDYNKNLAKLNKSFADIYYSLEEFSFELGDYCSSFNYDEEELSLIADRLDLLNSLFRKYGDSVEEILDYLAEVKAKKKKLENIEEKIAQIKEEKNELKNILTKKAEKLSEVRKERAGEFETKLSNELQDLAMEDVRFELSFQKKELGENGIDRVEFLISPNKGEELRPLSKIASGGEISRIMLALKTITAGLDQVDTLVFDEVDSGVGGETAARMAEKLVNISKNRQIICITHLPQIATAGSHHYLIKKEKGKNRTYTHIHSLAEQQRVEEIARMIGGTKMTEKTIAHAEEMLDMAAKEYTAVKMSKSKN</sequence>
<dbReference type="GO" id="GO:0009432">
    <property type="term" value="P:SOS response"/>
    <property type="evidence" value="ECO:0007669"/>
    <property type="project" value="TreeGrafter"/>
</dbReference>
<dbReference type="GO" id="GO:0006310">
    <property type="term" value="P:DNA recombination"/>
    <property type="evidence" value="ECO:0007669"/>
    <property type="project" value="InterPro"/>
</dbReference>
<dbReference type="SUPFAM" id="SSF52540">
    <property type="entry name" value="P-loop containing nucleoside triphosphate hydrolases"/>
    <property type="match status" value="1"/>
</dbReference>
<dbReference type="GO" id="GO:0006281">
    <property type="term" value="P:DNA repair"/>
    <property type="evidence" value="ECO:0007669"/>
    <property type="project" value="UniProtKB-KW"/>
</dbReference>
<dbReference type="InterPro" id="IPR027417">
    <property type="entry name" value="P-loop_NTPase"/>
</dbReference>
<evidence type="ECO:0000256" key="2">
    <source>
        <dbReference type="ARBA" id="ARBA00009441"/>
    </source>
</evidence>
<name>A0AAW4WXV9_9FIRM</name>
<dbReference type="GO" id="GO:0005524">
    <property type="term" value="F:ATP binding"/>
    <property type="evidence" value="ECO:0007669"/>
    <property type="project" value="UniProtKB-KW"/>
</dbReference>
<evidence type="ECO:0000256" key="4">
    <source>
        <dbReference type="ARBA" id="ARBA00022741"/>
    </source>
</evidence>
<evidence type="ECO:0000256" key="9">
    <source>
        <dbReference type="PIRNR" id="PIRNR003128"/>
    </source>
</evidence>
<keyword evidence="10" id="KW-0175">Coiled coil</keyword>
<dbReference type="RefSeq" id="WP_229342980.1">
    <property type="nucleotide sequence ID" value="NZ_JAJFAT010000001.1"/>
</dbReference>
<accession>A0AAW4WXV9</accession>
<evidence type="ECO:0000256" key="7">
    <source>
        <dbReference type="ARBA" id="ARBA00023204"/>
    </source>
</evidence>
<keyword evidence="5 9" id="KW-0227">DNA damage</keyword>
<dbReference type="PANTHER" id="PTHR11059">
    <property type="entry name" value="DNA REPAIR PROTEIN RECN"/>
    <property type="match status" value="1"/>
</dbReference>
<protein>
    <recommendedName>
        <fullName evidence="3 9">DNA repair protein RecN</fullName>
    </recommendedName>
    <alternativeName>
        <fullName evidence="8 9">Recombination protein N</fullName>
    </alternativeName>
</protein>
<evidence type="ECO:0000256" key="1">
    <source>
        <dbReference type="ARBA" id="ARBA00003618"/>
    </source>
</evidence>
<dbReference type="InterPro" id="IPR003395">
    <property type="entry name" value="RecF/RecN/SMC_N"/>
</dbReference>
<dbReference type="PANTHER" id="PTHR11059:SF0">
    <property type="entry name" value="DNA REPAIR PROTEIN RECN"/>
    <property type="match status" value="1"/>
</dbReference>
<dbReference type="AlphaFoldDB" id="A0AAW4WXV9"/>
<gene>
    <name evidence="12" type="primary">recN</name>
    <name evidence="12" type="ORF">LJ207_00370</name>
</gene>
<dbReference type="CDD" id="cd03241">
    <property type="entry name" value="ABC_RecN"/>
    <property type="match status" value="2"/>
</dbReference>
<proteinExistence type="inferred from homology"/>
<comment type="similarity">
    <text evidence="2 9">Belongs to the RecN family.</text>
</comment>
<dbReference type="GO" id="GO:0043590">
    <property type="term" value="C:bacterial nucleoid"/>
    <property type="evidence" value="ECO:0007669"/>
    <property type="project" value="TreeGrafter"/>
</dbReference>
<organism evidence="12 13">
    <name type="scientific">Halanaerobium polyolivorans</name>
    <dbReference type="NCBI Taxonomy" id="2886943"/>
    <lineage>
        <taxon>Bacteria</taxon>
        <taxon>Bacillati</taxon>
        <taxon>Bacillota</taxon>
        <taxon>Clostridia</taxon>
        <taxon>Halanaerobiales</taxon>
        <taxon>Halanaerobiaceae</taxon>
        <taxon>Halanaerobium</taxon>
    </lineage>
</organism>
<dbReference type="NCBIfam" id="TIGR00634">
    <property type="entry name" value="recN"/>
    <property type="match status" value="1"/>
</dbReference>
<evidence type="ECO:0000256" key="6">
    <source>
        <dbReference type="ARBA" id="ARBA00022840"/>
    </source>
</evidence>
<dbReference type="Pfam" id="PF02463">
    <property type="entry name" value="SMC_N"/>
    <property type="match status" value="1"/>
</dbReference>
<feature type="coiled-coil region" evidence="10">
    <location>
        <begin position="324"/>
        <end position="375"/>
    </location>
</feature>
<reference evidence="12 13" key="1">
    <citation type="submission" date="2021-10" db="EMBL/GenBank/DDBJ databases">
        <authorList>
            <person name="Grouzdev D.S."/>
            <person name="Pantiukh K.S."/>
            <person name="Krutkina M.S."/>
        </authorList>
    </citation>
    <scope>NUCLEOTIDE SEQUENCE [LARGE SCALE GENOMIC DNA]</scope>
    <source>
        <strain evidence="12 13">Z-7514</strain>
    </source>
</reference>
<evidence type="ECO:0000259" key="11">
    <source>
        <dbReference type="Pfam" id="PF02463"/>
    </source>
</evidence>
<keyword evidence="7 9" id="KW-0234">DNA repair</keyword>
<keyword evidence="13" id="KW-1185">Reference proteome</keyword>
<dbReference type="PIRSF" id="PIRSF003128">
    <property type="entry name" value="RecN"/>
    <property type="match status" value="1"/>
</dbReference>
<evidence type="ECO:0000313" key="12">
    <source>
        <dbReference type="EMBL" id="MCC3143779.1"/>
    </source>
</evidence>
<dbReference type="EMBL" id="JAJFAT010000001">
    <property type="protein sequence ID" value="MCC3143779.1"/>
    <property type="molecule type" value="Genomic_DNA"/>
</dbReference>
<dbReference type="Proteomes" id="UP001199296">
    <property type="component" value="Unassembled WGS sequence"/>
</dbReference>